<dbReference type="Proteomes" id="UP000751190">
    <property type="component" value="Unassembled WGS sequence"/>
</dbReference>
<evidence type="ECO:0000313" key="5">
    <source>
        <dbReference type="EMBL" id="KAG8470395.1"/>
    </source>
</evidence>
<evidence type="ECO:0000313" key="6">
    <source>
        <dbReference type="Proteomes" id="UP000751190"/>
    </source>
</evidence>
<dbReference type="Pfam" id="PF00076">
    <property type="entry name" value="RRM_1"/>
    <property type="match status" value="1"/>
</dbReference>
<protein>
    <recommendedName>
        <fullName evidence="4">RRM domain-containing protein</fullName>
    </recommendedName>
</protein>
<dbReference type="InterPro" id="IPR012677">
    <property type="entry name" value="Nucleotide-bd_a/b_plait_sf"/>
</dbReference>
<evidence type="ECO:0000256" key="3">
    <source>
        <dbReference type="SAM" id="MobiDB-lite"/>
    </source>
</evidence>
<comment type="caution">
    <text evidence="5">The sequence shown here is derived from an EMBL/GenBank/DDBJ whole genome shotgun (WGS) entry which is preliminary data.</text>
</comment>
<dbReference type="SUPFAM" id="SSF54928">
    <property type="entry name" value="RNA-binding domain, RBD"/>
    <property type="match status" value="1"/>
</dbReference>
<dbReference type="Gene3D" id="3.30.70.330">
    <property type="match status" value="1"/>
</dbReference>
<gene>
    <name evidence="5" type="ORF">KFE25_008816</name>
</gene>
<dbReference type="EMBL" id="JAGTXO010000001">
    <property type="protein sequence ID" value="KAG8470395.1"/>
    <property type="molecule type" value="Genomic_DNA"/>
</dbReference>
<evidence type="ECO:0000256" key="1">
    <source>
        <dbReference type="ARBA" id="ARBA00022884"/>
    </source>
</evidence>
<dbReference type="PANTHER" id="PTHR48028">
    <property type="entry name" value="GLYCINE-RICH RNA-BINDING PROTEIN RZ1A"/>
    <property type="match status" value="1"/>
</dbReference>
<feature type="region of interest" description="Disordered" evidence="3">
    <location>
        <begin position="84"/>
        <end position="108"/>
    </location>
</feature>
<sequence length="247" mass="25434">MSAGANAHFKCFLGNLSHSTDEAALKKALEHIESFAGVKVMYDKFDGKPRGFGWAYFNDTQGMKAAHALSNRILIHGRAVLIQPPRDANDGGDDPGAPAPKRRKPHKPIHGAIEIAHAGYAEMDKSAYQMALINQRRQRTVEDPAAGGELGAGLLLPQTLTPDAGPRGKQQLVPAVKMTVRAKPKAAGAAVGSAGAPALGPRSKVAAPAACDEPAQTPAAGAHAEAGAPSGAIAGLLAAYGDTDDSD</sequence>
<dbReference type="PANTHER" id="PTHR48028:SF2">
    <property type="entry name" value="GLYCINE-RICH RNA-BINDING PROTEIN RZ1A"/>
    <property type="match status" value="1"/>
</dbReference>
<keyword evidence="1 2" id="KW-0694">RNA-binding</keyword>
<dbReference type="GO" id="GO:0003723">
    <property type="term" value="F:RNA binding"/>
    <property type="evidence" value="ECO:0007669"/>
    <property type="project" value="UniProtKB-UniRule"/>
</dbReference>
<feature type="compositionally biased region" description="Low complexity" evidence="3">
    <location>
        <begin position="214"/>
        <end position="228"/>
    </location>
</feature>
<keyword evidence="6" id="KW-1185">Reference proteome</keyword>
<accession>A0A8J5Y2U3</accession>
<proteinExistence type="predicted"/>
<dbReference type="PROSITE" id="PS50102">
    <property type="entry name" value="RRM"/>
    <property type="match status" value="1"/>
</dbReference>
<evidence type="ECO:0000256" key="2">
    <source>
        <dbReference type="PROSITE-ProRule" id="PRU00176"/>
    </source>
</evidence>
<feature type="domain" description="RRM" evidence="4">
    <location>
        <begin position="9"/>
        <end position="87"/>
    </location>
</feature>
<dbReference type="InterPro" id="IPR051106">
    <property type="entry name" value="RNA-bind/splicing_reg"/>
</dbReference>
<dbReference type="SMART" id="SM00360">
    <property type="entry name" value="RRM"/>
    <property type="match status" value="1"/>
</dbReference>
<dbReference type="OrthoDB" id="439808at2759"/>
<organism evidence="5 6">
    <name type="scientific">Diacronema lutheri</name>
    <name type="common">Unicellular marine alga</name>
    <name type="synonym">Monochrysis lutheri</name>
    <dbReference type="NCBI Taxonomy" id="2081491"/>
    <lineage>
        <taxon>Eukaryota</taxon>
        <taxon>Haptista</taxon>
        <taxon>Haptophyta</taxon>
        <taxon>Pavlovophyceae</taxon>
        <taxon>Pavlovales</taxon>
        <taxon>Pavlovaceae</taxon>
        <taxon>Diacronema</taxon>
    </lineage>
</organism>
<name>A0A8J5Y2U3_DIALT</name>
<dbReference type="AlphaFoldDB" id="A0A8J5Y2U3"/>
<feature type="region of interest" description="Disordered" evidence="3">
    <location>
        <begin position="206"/>
        <end position="228"/>
    </location>
</feature>
<reference evidence="5" key="1">
    <citation type="submission" date="2021-05" db="EMBL/GenBank/DDBJ databases">
        <title>The genome of the haptophyte Pavlova lutheri (Diacronema luteri, Pavlovales) - a model for lipid biosynthesis in eukaryotic algae.</title>
        <authorList>
            <person name="Hulatt C.J."/>
            <person name="Posewitz M.C."/>
        </authorList>
    </citation>
    <scope>NUCLEOTIDE SEQUENCE</scope>
    <source>
        <strain evidence="5">NIVA-4/92</strain>
    </source>
</reference>
<dbReference type="InterPro" id="IPR000504">
    <property type="entry name" value="RRM_dom"/>
</dbReference>
<evidence type="ECO:0000259" key="4">
    <source>
        <dbReference type="PROSITE" id="PS50102"/>
    </source>
</evidence>
<dbReference type="InterPro" id="IPR035979">
    <property type="entry name" value="RBD_domain_sf"/>
</dbReference>